<sequence length="155" mass="16602">MNIKTILGVAAVTAVGSTLFGSNKISKYRSLMENLEFEVKGARNIKLKNGIVSVDVDLAVINPTSIAIDIPGNNLVIKKIHLFSPSGQRIGIAEPNISDINVPANGTRKITNIPAKISLVTIGNNFSEVLNIMSNPKENLVIETEVSVFGKSFTV</sequence>
<name>A0ABX1D0G6_9FLAO</name>
<accession>A0ABX1D0G6</accession>
<proteinExistence type="predicted"/>
<keyword evidence="2" id="KW-1185">Reference proteome</keyword>
<reference evidence="1 2" key="1">
    <citation type="submission" date="2020-03" db="EMBL/GenBank/DDBJ databases">
        <title>Salinimicrobium sp. nov, isolated from SCS.</title>
        <authorList>
            <person name="Cao W.R."/>
        </authorList>
    </citation>
    <scope>NUCLEOTIDE SEQUENCE [LARGE SCALE GENOMIC DNA]</scope>
    <source>
        <strain evidence="2">J15B91</strain>
    </source>
</reference>
<evidence type="ECO:0000313" key="2">
    <source>
        <dbReference type="Proteomes" id="UP000703674"/>
    </source>
</evidence>
<evidence type="ECO:0000313" key="1">
    <source>
        <dbReference type="EMBL" id="NJW53557.1"/>
    </source>
</evidence>
<comment type="caution">
    <text evidence="1">The sequence shown here is derived from an EMBL/GenBank/DDBJ whole genome shotgun (WGS) entry which is preliminary data.</text>
</comment>
<dbReference type="Proteomes" id="UP000703674">
    <property type="component" value="Unassembled WGS sequence"/>
</dbReference>
<dbReference type="RefSeq" id="WP_168138663.1">
    <property type="nucleotide sequence ID" value="NZ_JAAVJR010000006.1"/>
</dbReference>
<protein>
    <recommendedName>
        <fullName evidence="3">Late embryogenesis abundant protein</fullName>
    </recommendedName>
</protein>
<evidence type="ECO:0008006" key="3">
    <source>
        <dbReference type="Google" id="ProtNLM"/>
    </source>
</evidence>
<gene>
    <name evidence="1" type="ORF">HC175_11555</name>
</gene>
<organism evidence="1 2">
    <name type="scientific">Salinimicrobium oceani</name>
    <dbReference type="NCBI Taxonomy" id="2722702"/>
    <lineage>
        <taxon>Bacteria</taxon>
        <taxon>Pseudomonadati</taxon>
        <taxon>Bacteroidota</taxon>
        <taxon>Flavobacteriia</taxon>
        <taxon>Flavobacteriales</taxon>
        <taxon>Flavobacteriaceae</taxon>
        <taxon>Salinimicrobium</taxon>
    </lineage>
</organism>
<dbReference type="EMBL" id="JAAVJR010000006">
    <property type="protein sequence ID" value="NJW53557.1"/>
    <property type="molecule type" value="Genomic_DNA"/>
</dbReference>